<comment type="caution">
    <text evidence="2">The sequence shown here is derived from an EMBL/GenBank/DDBJ whole genome shotgun (WGS) entry which is preliminary data.</text>
</comment>
<organism evidence="2 3">
    <name type="scientific">Pararobbsia silviterrae</name>
    <dbReference type="NCBI Taxonomy" id="1792498"/>
    <lineage>
        <taxon>Bacteria</taxon>
        <taxon>Pseudomonadati</taxon>
        <taxon>Pseudomonadota</taxon>
        <taxon>Betaproteobacteria</taxon>
        <taxon>Burkholderiales</taxon>
        <taxon>Burkholderiaceae</taxon>
        <taxon>Pararobbsia</taxon>
    </lineage>
</organism>
<sequence length="162" mass="17071">MKAVFRFAYSILIVVPVACWAQVAAPAAPAVGAPPLRVQLAHGVAEPTIDTNGFKVDPAVRDELVASFKQQVAKGGVPLADDGVPTKLVFLDYKARSVEGRLILGGLDGRDHMSVAVFVGETRFVISHSGYSSMKTIDTLAERVGAEAGTRVLKLAGKSTPQ</sequence>
<dbReference type="AlphaFoldDB" id="A0A494XS06"/>
<protein>
    <recommendedName>
        <fullName evidence="4">DUF4410 domain-containing protein</fullName>
    </recommendedName>
</protein>
<accession>A0A494XS06</accession>
<name>A0A494XS06_9BURK</name>
<keyword evidence="1" id="KW-0732">Signal</keyword>
<evidence type="ECO:0008006" key="4">
    <source>
        <dbReference type="Google" id="ProtNLM"/>
    </source>
</evidence>
<gene>
    <name evidence="2" type="ORF">D7S86_17060</name>
</gene>
<feature type="signal peptide" evidence="1">
    <location>
        <begin position="1"/>
        <end position="21"/>
    </location>
</feature>
<reference evidence="2 3" key="1">
    <citation type="submission" date="2018-10" db="EMBL/GenBank/DDBJ databases">
        <title>Robbsia sp. DHC34, isolated from soil.</title>
        <authorList>
            <person name="Gao Z.-H."/>
            <person name="Qiu L.-H."/>
        </authorList>
    </citation>
    <scope>NUCLEOTIDE SEQUENCE [LARGE SCALE GENOMIC DNA]</scope>
    <source>
        <strain evidence="2 3">DHC34</strain>
    </source>
</reference>
<proteinExistence type="predicted"/>
<dbReference type="OrthoDB" id="9096533at2"/>
<evidence type="ECO:0000313" key="2">
    <source>
        <dbReference type="EMBL" id="RKP53417.1"/>
    </source>
</evidence>
<evidence type="ECO:0000256" key="1">
    <source>
        <dbReference type="SAM" id="SignalP"/>
    </source>
</evidence>
<evidence type="ECO:0000313" key="3">
    <source>
        <dbReference type="Proteomes" id="UP000270342"/>
    </source>
</evidence>
<dbReference type="RefSeq" id="WP_121088045.1">
    <property type="nucleotide sequence ID" value="NZ_RBZU01000007.1"/>
</dbReference>
<dbReference type="Proteomes" id="UP000270342">
    <property type="component" value="Unassembled WGS sequence"/>
</dbReference>
<dbReference type="EMBL" id="RBZU01000007">
    <property type="protein sequence ID" value="RKP53417.1"/>
    <property type="molecule type" value="Genomic_DNA"/>
</dbReference>
<feature type="chain" id="PRO_5019717902" description="DUF4410 domain-containing protein" evidence="1">
    <location>
        <begin position="22"/>
        <end position="162"/>
    </location>
</feature>
<keyword evidence="3" id="KW-1185">Reference proteome</keyword>